<dbReference type="RefSeq" id="WP_250540170.1">
    <property type="nucleotide sequence ID" value="NZ_JXHR01000025.1"/>
</dbReference>
<accession>A0AAP1E5F0</accession>
<dbReference type="Gene3D" id="3.10.450.130">
    <property type="entry name" value="folded 79 residue fragment of lin0334 like domains"/>
    <property type="match status" value="1"/>
</dbReference>
<sequence length="67" mass="7986">MKEQYNKKMEVQVALQKEKLYSLANDWLGFIKTNDKDIESIDYDYTDDYEVNPMSGIEINGYLNRKK</sequence>
<gene>
    <name evidence="1" type="ORF">B4122_0052</name>
</gene>
<name>A0AAP1E5F0_BACIU</name>
<reference evidence="1 2" key="1">
    <citation type="submission" date="2015-09" db="EMBL/GenBank/DDBJ databases">
        <title>Spore heat resistance.</title>
        <authorList>
            <person name="Boekhorst J."/>
            <person name="Berendsen E.M."/>
            <person name="Wells-Bennik M.H."/>
            <person name="Kuipers O.P."/>
        </authorList>
    </citation>
    <scope>NUCLEOTIDE SEQUENCE [LARGE SCALE GENOMIC DNA]</scope>
    <source>
        <strain evidence="1 2">B4122</strain>
    </source>
</reference>
<protein>
    <submittedName>
        <fullName evidence="1">Uncharacterized protein</fullName>
    </submittedName>
</protein>
<evidence type="ECO:0000313" key="2">
    <source>
        <dbReference type="Proteomes" id="UP000076442"/>
    </source>
</evidence>
<evidence type="ECO:0000313" key="1">
    <source>
        <dbReference type="EMBL" id="KZD95080.1"/>
    </source>
</evidence>
<dbReference type="EMBL" id="LJZV01000001">
    <property type="protein sequence ID" value="KZD95080.1"/>
    <property type="molecule type" value="Genomic_DNA"/>
</dbReference>
<dbReference type="AlphaFoldDB" id="A0AAP1E5F0"/>
<organism evidence="1 2">
    <name type="scientific">Bacillus subtilis</name>
    <dbReference type="NCBI Taxonomy" id="1423"/>
    <lineage>
        <taxon>Bacteria</taxon>
        <taxon>Bacillati</taxon>
        <taxon>Bacillota</taxon>
        <taxon>Bacilli</taxon>
        <taxon>Bacillales</taxon>
        <taxon>Bacillaceae</taxon>
        <taxon>Bacillus</taxon>
    </lineage>
</organism>
<comment type="caution">
    <text evidence="1">The sequence shown here is derived from an EMBL/GenBank/DDBJ whole genome shotgun (WGS) entry which is preliminary data.</text>
</comment>
<proteinExistence type="predicted"/>
<dbReference type="Proteomes" id="UP000076442">
    <property type="component" value="Unassembled WGS sequence"/>
</dbReference>